<feature type="domain" description="Transglycosylase SLT" evidence="10">
    <location>
        <begin position="48"/>
        <end position="160"/>
    </location>
</feature>
<protein>
    <recommendedName>
        <fullName evidence="4 8">Lysozyme g</fullName>
        <ecNumber evidence="3 8">3.2.1.17</ecNumber>
    </recommendedName>
</protein>
<gene>
    <name evidence="11" type="ORF">CVLEPA_LOCUS19205</name>
</gene>
<evidence type="ECO:0000256" key="7">
    <source>
        <dbReference type="ARBA" id="ARBA00022801"/>
    </source>
</evidence>
<name>A0ABP0G5M3_CLALP</name>
<proteinExistence type="inferred from homology"/>
<evidence type="ECO:0000256" key="6">
    <source>
        <dbReference type="ARBA" id="ARBA00022638"/>
    </source>
</evidence>
<keyword evidence="6" id="KW-0081">Bacteriolytic enzyme</keyword>
<reference evidence="11 12" key="1">
    <citation type="submission" date="2024-02" db="EMBL/GenBank/DDBJ databases">
        <authorList>
            <person name="Daric V."/>
            <person name="Darras S."/>
        </authorList>
    </citation>
    <scope>NUCLEOTIDE SEQUENCE [LARGE SCALE GENOMIC DNA]</scope>
</reference>
<evidence type="ECO:0000313" key="12">
    <source>
        <dbReference type="Proteomes" id="UP001642483"/>
    </source>
</evidence>
<evidence type="ECO:0000256" key="4">
    <source>
        <dbReference type="ARBA" id="ARBA00016485"/>
    </source>
</evidence>
<dbReference type="PANTHER" id="PTHR31698:SF8">
    <property type="entry name" value="LYSOZYME G-RELATED"/>
    <property type="match status" value="1"/>
</dbReference>
<comment type="caution">
    <text evidence="11">The sequence shown here is derived from an EMBL/GenBank/DDBJ whole genome shotgun (WGS) entry which is preliminary data.</text>
</comment>
<evidence type="ECO:0000256" key="5">
    <source>
        <dbReference type="ARBA" id="ARBA00022529"/>
    </source>
</evidence>
<evidence type="ECO:0000256" key="1">
    <source>
        <dbReference type="ARBA" id="ARBA00000632"/>
    </source>
</evidence>
<evidence type="ECO:0000256" key="2">
    <source>
        <dbReference type="ARBA" id="ARBA00008902"/>
    </source>
</evidence>
<accession>A0ABP0G5M3</accession>
<keyword evidence="5" id="KW-0929">Antimicrobial</keyword>
<dbReference type="Pfam" id="PF01464">
    <property type="entry name" value="SLT"/>
    <property type="match status" value="1"/>
</dbReference>
<keyword evidence="12" id="KW-1185">Reference proteome</keyword>
<dbReference type="EMBL" id="CAWYQH010000103">
    <property type="protein sequence ID" value="CAK8687131.1"/>
    <property type="molecule type" value="Genomic_DNA"/>
</dbReference>
<dbReference type="Gene3D" id="1.10.530.10">
    <property type="match status" value="1"/>
</dbReference>
<dbReference type="InterPro" id="IPR008258">
    <property type="entry name" value="Transglycosylase_SLT_dom_1"/>
</dbReference>
<evidence type="ECO:0000259" key="10">
    <source>
        <dbReference type="Pfam" id="PF01464"/>
    </source>
</evidence>
<feature type="region of interest" description="Disordered" evidence="9">
    <location>
        <begin position="1"/>
        <end position="24"/>
    </location>
</feature>
<sequence>MGDIGRLNPTGASQATARGDNLPYSGVQASHKMAETDLPRMNQYKSIITTAARQFNQDPAVVAGIISRESRAGAGLSSAGTGDYGHAFGLMQIDNRWHTPRGGPYSLDHLMQATEILSDMHRLIRGKFPNWNADQVLQGALAAYNIGQQRVDSWQNIDAHTTHGDYSNDVIARAQFYRQRGY</sequence>
<comment type="catalytic activity">
    <reaction evidence="1 8">
        <text>Hydrolysis of (1-&gt;4)-beta-linkages between N-acetylmuramic acid and N-acetyl-D-glucosamine residues in a peptidoglycan and between N-acetyl-D-glucosamine residues in chitodextrins.</text>
        <dbReference type="EC" id="3.2.1.17"/>
    </reaction>
</comment>
<dbReference type="EC" id="3.2.1.17" evidence="3 8"/>
<comment type="similarity">
    <text evidence="2 8">Belongs to the glycosyl hydrolase 23 family.</text>
</comment>
<evidence type="ECO:0000256" key="9">
    <source>
        <dbReference type="SAM" id="MobiDB-lite"/>
    </source>
</evidence>
<evidence type="ECO:0000313" key="11">
    <source>
        <dbReference type="EMBL" id="CAK8687131.1"/>
    </source>
</evidence>
<dbReference type="PANTHER" id="PTHR31698">
    <property type="entry name" value="LYSOZYME G FAMILY MEMBER"/>
    <property type="match status" value="1"/>
</dbReference>
<dbReference type="PRINTS" id="PR00749">
    <property type="entry name" value="LYSOZYMEG"/>
</dbReference>
<dbReference type="PIRSF" id="PIRSF001065">
    <property type="entry name" value="Lysozyme_g"/>
    <property type="match status" value="1"/>
</dbReference>
<dbReference type="InterPro" id="IPR002152">
    <property type="entry name" value="Glyco_hydro_23"/>
</dbReference>
<organism evidence="11 12">
    <name type="scientific">Clavelina lepadiformis</name>
    <name type="common">Light-bulb sea squirt</name>
    <name type="synonym">Ascidia lepadiformis</name>
    <dbReference type="NCBI Taxonomy" id="159417"/>
    <lineage>
        <taxon>Eukaryota</taxon>
        <taxon>Metazoa</taxon>
        <taxon>Chordata</taxon>
        <taxon>Tunicata</taxon>
        <taxon>Ascidiacea</taxon>
        <taxon>Aplousobranchia</taxon>
        <taxon>Clavelinidae</taxon>
        <taxon>Clavelina</taxon>
    </lineage>
</organism>
<keyword evidence="8" id="KW-0326">Glycosidase</keyword>
<dbReference type="CDD" id="cd01021">
    <property type="entry name" value="GEWL"/>
    <property type="match status" value="1"/>
</dbReference>
<keyword evidence="7 8" id="KW-0378">Hydrolase</keyword>
<evidence type="ECO:0000256" key="3">
    <source>
        <dbReference type="ARBA" id="ARBA00012732"/>
    </source>
</evidence>
<dbReference type="Proteomes" id="UP001642483">
    <property type="component" value="Unassembled WGS sequence"/>
</dbReference>
<dbReference type="InterPro" id="IPR023346">
    <property type="entry name" value="Lysozyme-like_dom_sf"/>
</dbReference>
<evidence type="ECO:0000256" key="8">
    <source>
        <dbReference type="PIRNR" id="PIRNR001065"/>
    </source>
</evidence>
<dbReference type="SUPFAM" id="SSF53955">
    <property type="entry name" value="Lysozyme-like"/>
    <property type="match status" value="1"/>
</dbReference>